<dbReference type="EMBL" id="CP002048">
    <property type="protein sequence ID" value="ADI02582.1"/>
    <property type="molecule type" value="Genomic_DNA"/>
</dbReference>
<dbReference type="AlphaFoldDB" id="D7CPE7"/>
<dbReference type="SUPFAM" id="SSF51713">
    <property type="entry name" value="tRNA-guanine transglycosylase"/>
    <property type="match status" value="1"/>
</dbReference>
<name>D7CPE7_SYNLT</name>
<reference evidence="2" key="1">
    <citation type="journal article" date="2010" name="Stand. Genomic Sci.">
        <title>Complete genome sequence of Syntrophothermus lipocalidus type strain (TGB-C1T).</title>
        <authorList>
            <consortium name="US DOE Joint Genome Institute (JGI-PGF)"/>
            <person name="Djao O."/>
            <person name="Zhang X."/>
            <person name="Lucas S."/>
            <person name="Lapidus A."/>
            <person name="Glavina Del Rio T."/>
            <person name="Nolan M."/>
            <person name="Tice H."/>
            <person name="Cheng J."/>
            <person name="Han C."/>
            <person name="Tapia R."/>
            <person name="Goodwin L."/>
            <person name="Pitluck S."/>
            <person name="Liolios K."/>
            <person name="Ivanova N."/>
            <person name="Mavromatis K."/>
            <person name="Mikhailova N."/>
            <person name="Ovchinnikova G."/>
            <person name="Pati A."/>
            <person name="Brambilla E."/>
            <person name="Chen A."/>
            <person name="Palaniappan K."/>
            <person name="Land M."/>
            <person name="Hauser L."/>
            <person name="Chang Y."/>
            <person name="Jeffries C."/>
            <person name="Rohde M."/>
            <person name="Sikorski J."/>
            <person name="Spring S."/>
            <person name="Goker M."/>
            <person name="Detter J."/>
            <person name="Woyke T."/>
            <person name="Bristow J."/>
            <person name="Eisen J."/>
            <person name="Markowitz V."/>
            <person name="Hugenholtz P."/>
            <person name="Kyrpides N."/>
            <person name="Klenk H."/>
        </authorList>
    </citation>
    <scope>NUCLEOTIDE SEQUENCE [LARGE SCALE GENOMIC DNA]</scope>
    <source>
        <strain evidence="2">DSM 12680 / TGB-C1</strain>
    </source>
</reference>
<evidence type="ECO:0000313" key="2">
    <source>
        <dbReference type="Proteomes" id="UP000000378"/>
    </source>
</evidence>
<protein>
    <submittedName>
        <fullName evidence="1">Uncharacterized protein</fullName>
    </submittedName>
</protein>
<dbReference type="Proteomes" id="UP000000378">
    <property type="component" value="Chromosome"/>
</dbReference>
<dbReference type="HOGENOM" id="CLU_1244821_0_0_9"/>
<dbReference type="GO" id="GO:0006400">
    <property type="term" value="P:tRNA modification"/>
    <property type="evidence" value="ECO:0007669"/>
    <property type="project" value="InterPro"/>
</dbReference>
<gene>
    <name evidence="1" type="ordered locus">Slip_1827</name>
</gene>
<evidence type="ECO:0000313" key="1">
    <source>
        <dbReference type="EMBL" id="ADI02582.1"/>
    </source>
</evidence>
<keyword evidence="2" id="KW-1185">Reference proteome</keyword>
<accession>D7CPE7</accession>
<proteinExistence type="predicted"/>
<reference evidence="1 2" key="2">
    <citation type="journal article" date="2010" name="Stand. Genomic Sci.">
        <title>Complete genome sequence of Syntrophothermus lipocalidus type strain (TGB-C1).</title>
        <authorList>
            <person name="Djao O.D."/>
            <person name="Zhang X."/>
            <person name="Lucas S."/>
            <person name="Lapidus A."/>
            <person name="Del Rio T.G."/>
            <person name="Nolan M."/>
            <person name="Tice H."/>
            <person name="Cheng J.F."/>
            <person name="Han C."/>
            <person name="Tapia R."/>
            <person name="Goodwin L."/>
            <person name="Pitluck S."/>
            <person name="Liolios K."/>
            <person name="Ivanova N."/>
            <person name="Mavromatis K."/>
            <person name="Mikhailova N."/>
            <person name="Ovchinnikova G."/>
            <person name="Pati A."/>
            <person name="Brambilla E."/>
            <person name="Chen A."/>
            <person name="Palaniappan K."/>
            <person name="Land M."/>
            <person name="Hauser L."/>
            <person name="Chang Y.J."/>
            <person name="Jeffries C.D."/>
            <person name="Rohde M."/>
            <person name="Sikorski J."/>
            <person name="Spring S."/>
            <person name="Goker M."/>
            <person name="Detter J.C."/>
            <person name="Woyke T."/>
            <person name="Bristow J."/>
            <person name="Eisen J.A."/>
            <person name="Markowitz V."/>
            <person name="Hugenholtz P."/>
            <person name="Kyrpides N.C."/>
            <person name="Klenk H.P."/>
        </authorList>
    </citation>
    <scope>NUCLEOTIDE SEQUENCE [LARGE SCALE GENOMIC DNA]</scope>
    <source>
        <strain evidence="2">DSM 12680 / TGB-C1</strain>
    </source>
</reference>
<dbReference type="STRING" id="643648.Slip_1827"/>
<dbReference type="eggNOG" id="ENOG50338E0">
    <property type="taxonomic scope" value="Bacteria"/>
</dbReference>
<organism evidence="1 2">
    <name type="scientific">Syntrophothermus lipocalidus (strain DSM 12680 / TGB-C1)</name>
    <dbReference type="NCBI Taxonomy" id="643648"/>
    <lineage>
        <taxon>Bacteria</taxon>
        <taxon>Bacillati</taxon>
        <taxon>Bacillota</taxon>
        <taxon>Clostridia</taxon>
        <taxon>Eubacteriales</taxon>
        <taxon>Syntrophomonadaceae</taxon>
        <taxon>Syntrophothermus</taxon>
    </lineage>
</organism>
<dbReference type="KEGG" id="slp:Slip_1827"/>
<sequence length="222" mass="25706">MIFITGDTRNTKLITILRHYGWGRMVINKKIHPYPGEPWGFDNGAFRDWRSGKPFDEVAFMHRLDMAYSIGTPYMAVVPDIVAGGKRSLEFSLRWLERLPRQWPWYLAVQDGIQLQDVEEVLPLFSGILLGGTDRFKTTAWYWKQLAHKHRKKFHYARAGTPRKIELARQISADSVDSAFPLWSFHRFDSFIVAFHGSLELTLFGPETWALHASAFNRAHAV</sequence>
<dbReference type="InterPro" id="IPR036511">
    <property type="entry name" value="TGT-like_sf"/>
</dbReference>